<dbReference type="InterPro" id="IPR010435">
    <property type="entry name" value="C5a/SBT2-like_Fn3"/>
</dbReference>
<organism evidence="13 14">
    <name type="scientific">Morchella conica CCBAS932</name>
    <dbReference type="NCBI Taxonomy" id="1392247"/>
    <lineage>
        <taxon>Eukaryota</taxon>
        <taxon>Fungi</taxon>
        <taxon>Dikarya</taxon>
        <taxon>Ascomycota</taxon>
        <taxon>Pezizomycotina</taxon>
        <taxon>Pezizomycetes</taxon>
        <taxon>Pezizales</taxon>
        <taxon>Morchellaceae</taxon>
        <taxon>Morchella</taxon>
    </lineage>
</organism>
<feature type="active site" description="Charge relay system" evidence="7 8">
    <location>
        <position position="546"/>
    </location>
</feature>
<dbReference type="AlphaFoldDB" id="A0A3N4KUD9"/>
<dbReference type="SUPFAM" id="SSF52743">
    <property type="entry name" value="Subtilisin-like"/>
    <property type="match status" value="1"/>
</dbReference>
<dbReference type="PANTHER" id="PTHR43806">
    <property type="entry name" value="PEPTIDASE S8"/>
    <property type="match status" value="1"/>
</dbReference>
<dbReference type="Gene3D" id="3.50.30.30">
    <property type="match status" value="1"/>
</dbReference>
<feature type="chain" id="PRO_5018093616" evidence="9">
    <location>
        <begin position="23"/>
        <end position="913"/>
    </location>
</feature>
<dbReference type="PANTHER" id="PTHR43806:SF66">
    <property type="entry name" value="SERIN ENDOPEPTIDASE"/>
    <property type="match status" value="1"/>
</dbReference>
<dbReference type="OrthoDB" id="10256524at2759"/>
<sequence>MRSTRLSTSIALFSAAVVFVSAQTRNTYNNIGITTGSPGGEPGGQFIKGRYIVEFVKEDGFFSMSAEDPVEEFYKSLSDNQIEAKPAVNITSSIFSGTSFDTDNSTKPEDILALPQVANIWPVRRVPKPTPQIHNVGTAATEGAEKWTSHANTGVLKLHEQGFLGEGVIVAVVTDSWQVDTGIDYHHPSLGGGIGSGYKVSGGTDIVGDKYEGLEFHPDSDPYDCVGHGTHVAGIIAGEDKDFIGVAPKATLRAYKVFGCEYSSTGDDALILAFVTAYEDGADVINASIGGPGGWPEDAWAAASSRIADQGVFISISAGNSGEEGIWYPSSGDVGHSVTAVASITNEQYLTFLTTVQGVGNNTRDVGYLDKSAQGFAFTGRVPIYILSQDKNVANDGCRPLPESTPDLSGYLVLVRRGGCTFGTKQNNVAVFGAQYVWFYNTRNTPVVYPDIASSVTEGYAMITAEDGEWIIDQFVAGTNATVIFPEYPEKSGVNNTATGGKLSAFTSWGPSFEAQMKPEIAAPGGYIYSTYPINQGGYAILSGTSMASPYIAGVAALYMAAHGGRANMGGEGVTELKRKIITSGTLINWSDGVTTDWSKLAPIAQQGAGYVNAEKVLTYATSIYPAKLELNDTAYLKPGHYINIKNSGTEEVEYFITHETATTINSFEPGIITPQPFPGTFINETATASFTRTSISVRPGTTNSFKVTFTPPNVAATLLPVYSGKIIITGSNGEVLSVPYMGIAGKLYDVKSWDVANGWPLIFNDGSNAPSISGPSNFTLNGTDVPGVAFQNHFGSAEIRWDIVETDWAPHEWRYPPVPGSNKFVGSIVTRREAEEFPLYYQPRHGPYEPGFYSYYTWGGDLADGTKIEPGKYRFLFQTLKVTGVKARNSDWQRKLSDVITIRPISNSTELA</sequence>
<dbReference type="InterPro" id="IPR050131">
    <property type="entry name" value="Peptidase_S8_subtilisin-like"/>
</dbReference>
<dbReference type="InterPro" id="IPR022398">
    <property type="entry name" value="Peptidase_S8_His-AS"/>
</dbReference>
<keyword evidence="2" id="KW-0964">Secreted</keyword>
<evidence type="ECO:0000256" key="8">
    <source>
        <dbReference type="PROSITE-ProRule" id="PRU01240"/>
    </source>
</evidence>
<dbReference type="InterPro" id="IPR000209">
    <property type="entry name" value="Peptidase_S8/S53_dom"/>
</dbReference>
<keyword evidence="14" id="KW-1185">Reference proteome</keyword>
<feature type="domain" description="PA" evidence="11">
    <location>
        <begin position="394"/>
        <end position="469"/>
    </location>
</feature>
<dbReference type="InterPro" id="IPR034187">
    <property type="entry name" value="Peptidases_S8_5"/>
</dbReference>
<keyword evidence="6 8" id="KW-0720">Serine protease</keyword>
<dbReference type="GO" id="GO:0006508">
    <property type="term" value="P:proteolysis"/>
    <property type="evidence" value="ECO:0007669"/>
    <property type="project" value="UniProtKB-KW"/>
</dbReference>
<evidence type="ECO:0000256" key="9">
    <source>
        <dbReference type="SAM" id="SignalP"/>
    </source>
</evidence>
<evidence type="ECO:0000259" key="12">
    <source>
        <dbReference type="Pfam" id="PF06280"/>
    </source>
</evidence>
<keyword evidence="4 9" id="KW-0732">Signal</keyword>
<keyword evidence="3 8" id="KW-0645">Protease</keyword>
<protein>
    <submittedName>
        <fullName evidence="13">Subtilisin-like protein</fullName>
    </submittedName>
</protein>
<evidence type="ECO:0000256" key="6">
    <source>
        <dbReference type="ARBA" id="ARBA00022825"/>
    </source>
</evidence>
<dbReference type="SUPFAM" id="SSF52025">
    <property type="entry name" value="PA domain"/>
    <property type="match status" value="1"/>
</dbReference>
<name>A0A3N4KUD9_9PEZI</name>
<evidence type="ECO:0000256" key="5">
    <source>
        <dbReference type="ARBA" id="ARBA00022801"/>
    </source>
</evidence>
<evidence type="ECO:0000256" key="1">
    <source>
        <dbReference type="ARBA" id="ARBA00011073"/>
    </source>
</evidence>
<evidence type="ECO:0000256" key="2">
    <source>
        <dbReference type="ARBA" id="ARBA00022512"/>
    </source>
</evidence>
<evidence type="ECO:0000259" key="10">
    <source>
        <dbReference type="Pfam" id="PF00082"/>
    </source>
</evidence>
<feature type="active site" description="Charge relay system" evidence="7 8">
    <location>
        <position position="180"/>
    </location>
</feature>
<dbReference type="InterPro" id="IPR015500">
    <property type="entry name" value="Peptidase_S8_subtilisin-rel"/>
</dbReference>
<dbReference type="GO" id="GO:0004252">
    <property type="term" value="F:serine-type endopeptidase activity"/>
    <property type="evidence" value="ECO:0007669"/>
    <property type="project" value="UniProtKB-UniRule"/>
</dbReference>
<dbReference type="InterPro" id="IPR023828">
    <property type="entry name" value="Peptidase_S8_Ser-AS"/>
</dbReference>
<feature type="domain" description="Peptidase S8/S53" evidence="10">
    <location>
        <begin position="166"/>
        <end position="583"/>
    </location>
</feature>
<dbReference type="Pfam" id="PF06280">
    <property type="entry name" value="fn3_5"/>
    <property type="match status" value="1"/>
</dbReference>
<feature type="active site" description="Charge relay system" evidence="7 8">
    <location>
        <position position="228"/>
    </location>
</feature>
<dbReference type="EMBL" id="ML119119">
    <property type="protein sequence ID" value="RPB14194.1"/>
    <property type="molecule type" value="Genomic_DNA"/>
</dbReference>
<evidence type="ECO:0000256" key="7">
    <source>
        <dbReference type="PIRSR" id="PIRSR615500-1"/>
    </source>
</evidence>
<accession>A0A3N4KUD9</accession>
<comment type="similarity">
    <text evidence="1 8">Belongs to the peptidase S8 family.</text>
</comment>
<dbReference type="STRING" id="1392247.A0A3N4KUD9"/>
<dbReference type="InterPro" id="IPR046450">
    <property type="entry name" value="PA_dom_sf"/>
</dbReference>
<dbReference type="CDD" id="cd07489">
    <property type="entry name" value="Peptidases_S8_5"/>
    <property type="match status" value="1"/>
</dbReference>
<evidence type="ECO:0000256" key="4">
    <source>
        <dbReference type="ARBA" id="ARBA00022729"/>
    </source>
</evidence>
<reference evidence="13 14" key="1">
    <citation type="journal article" date="2018" name="Nat. Ecol. Evol.">
        <title>Pezizomycetes genomes reveal the molecular basis of ectomycorrhizal truffle lifestyle.</title>
        <authorList>
            <person name="Murat C."/>
            <person name="Payen T."/>
            <person name="Noel B."/>
            <person name="Kuo A."/>
            <person name="Morin E."/>
            <person name="Chen J."/>
            <person name="Kohler A."/>
            <person name="Krizsan K."/>
            <person name="Balestrini R."/>
            <person name="Da Silva C."/>
            <person name="Montanini B."/>
            <person name="Hainaut M."/>
            <person name="Levati E."/>
            <person name="Barry K.W."/>
            <person name="Belfiori B."/>
            <person name="Cichocki N."/>
            <person name="Clum A."/>
            <person name="Dockter R.B."/>
            <person name="Fauchery L."/>
            <person name="Guy J."/>
            <person name="Iotti M."/>
            <person name="Le Tacon F."/>
            <person name="Lindquist E.A."/>
            <person name="Lipzen A."/>
            <person name="Malagnac F."/>
            <person name="Mello A."/>
            <person name="Molinier V."/>
            <person name="Miyauchi S."/>
            <person name="Poulain J."/>
            <person name="Riccioni C."/>
            <person name="Rubini A."/>
            <person name="Sitrit Y."/>
            <person name="Splivallo R."/>
            <person name="Traeger S."/>
            <person name="Wang M."/>
            <person name="Zifcakova L."/>
            <person name="Wipf D."/>
            <person name="Zambonelli A."/>
            <person name="Paolocci F."/>
            <person name="Nowrousian M."/>
            <person name="Ottonello S."/>
            <person name="Baldrian P."/>
            <person name="Spatafora J.W."/>
            <person name="Henrissat B."/>
            <person name="Nagy L.G."/>
            <person name="Aury J.M."/>
            <person name="Wincker P."/>
            <person name="Grigoriev I.V."/>
            <person name="Bonfante P."/>
            <person name="Martin F.M."/>
        </authorList>
    </citation>
    <scope>NUCLEOTIDE SEQUENCE [LARGE SCALE GENOMIC DNA]</scope>
    <source>
        <strain evidence="13 14">CCBAS932</strain>
    </source>
</reference>
<dbReference type="InParanoid" id="A0A3N4KUD9"/>
<proteinExistence type="inferred from homology"/>
<dbReference type="PROSITE" id="PS00137">
    <property type="entry name" value="SUBTILASE_HIS"/>
    <property type="match status" value="1"/>
</dbReference>
<dbReference type="InterPro" id="IPR003137">
    <property type="entry name" value="PA_domain"/>
</dbReference>
<evidence type="ECO:0000313" key="13">
    <source>
        <dbReference type="EMBL" id="RPB14194.1"/>
    </source>
</evidence>
<feature type="domain" description="C5a peptidase/Subtilisin-like protease SBT2-like Fn3-like" evidence="12">
    <location>
        <begin position="630"/>
        <end position="742"/>
    </location>
</feature>
<dbReference type="Proteomes" id="UP000277580">
    <property type="component" value="Unassembled WGS sequence"/>
</dbReference>
<evidence type="ECO:0000259" key="11">
    <source>
        <dbReference type="Pfam" id="PF02225"/>
    </source>
</evidence>
<dbReference type="Pfam" id="PF02225">
    <property type="entry name" value="PA"/>
    <property type="match status" value="1"/>
</dbReference>
<dbReference type="Pfam" id="PF00082">
    <property type="entry name" value="Peptidase_S8"/>
    <property type="match status" value="1"/>
</dbReference>
<dbReference type="Gene3D" id="3.40.50.200">
    <property type="entry name" value="Peptidase S8/S53 domain"/>
    <property type="match status" value="1"/>
</dbReference>
<feature type="signal peptide" evidence="9">
    <location>
        <begin position="1"/>
        <end position="22"/>
    </location>
</feature>
<dbReference type="PROSITE" id="PS00138">
    <property type="entry name" value="SUBTILASE_SER"/>
    <property type="match status" value="1"/>
</dbReference>
<evidence type="ECO:0000313" key="14">
    <source>
        <dbReference type="Proteomes" id="UP000277580"/>
    </source>
</evidence>
<dbReference type="PRINTS" id="PR00723">
    <property type="entry name" value="SUBTILISIN"/>
</dbReference>
<dbReference type="InterPro" id="IPR036852">
    <property type="entry name" value="Peptidase_S8/S53_dom_sf"/>
</dbReference>
<dbReference type="GO" id="GO:0016020">
    <property type="term" value="C:membrane"/>
    <property type="evidence" value="ECO:0007669"/>
    <property type="project" value="InterPro"/>
</dbReference>
<dbReference type="PROSITE" id="PS51892">
    <property type="entry name" value="SUBTILASE"/>
    <property type="match status" value="1"/>
</dbReference>
<keyword evidence="5 8" id="KW-0378">Hydrolase</keyword>
<gene>
    <name evidence="13" type="ORF">P167DRAFT_564030</name>
</gene>
<dbReference type="CDD" id="cd02124">
    <property type="entry name" value="PA_PoS1_like"/>
    <property type="match status" value="1"/>
</dbReference>
<keyword evidence="2" id="KW-0134">Cell wall</keyword>
<evidence type="ECO:0000256" key="3">
    <source>
        <dbReference type="ARBA" id="ARBA00022670"/>
    </source>
</evidence>